<keyword evidence="1" id="KW-1133">Transmembrane helix</keyword>
<dbReference type="AlphaFoldDB" id="A0A0F9RTS4"/>
<evidence type="ECO:0000313" key="2">
    <source>
        <dbReference type="EMBL" id="KKN28381.1"/>
    </source>
</evidence>
<keyword evidence="1" id="KW-0472">Membrane</keyword>
<gene>
    <name evidence="2" type="ORF">LCGC14_0855070</name>
</gene>
<feature type="transmembrane region" description="Helical" evidence="1">
    <location>
        <begin position="40"/>
        <end position="66"/>
    </location>
</feature>
<name>A0A0F9RTS4_9ZZZZ</name>
<dbReference type="EMBL" id="LAZR01002570">
    <property type="protein sequence ID" value="KKN28381.1"/>
    <property type="molecule type" value="Genomic_DNA"/>
</dbReference>
<proteinExistence type="predicted"/>
<sequence>MDWFLEMMDWFLVLFFGLLGAYFGLFMFDNPDGTYNKHTRIIGSVFMFITGSLSAILGIAFSRALFST</sequence>
<reference evidence="2" key="1">
    <citation type="journal article" date="2015" name="Nature">
        <title>Complex archaea that bridge the gap between prokaryotes and eukaryotes.</title>
        <authorList>
            <person name="Spang A."/>
            <person name="Saw J.H."/>
            <person name="Jorgensen S.L."/>
            <person name="Zaremba-Niedzwiedzka K."/>
            <person name="Martijn J."/>
            <person name="Lind A.E."/>
            <person name="van Eijk R."/>
            <person name="Schleper C."/>
            <person name="Guy L."/>
            <person name="Ettema T.J."/>
        </authorList>
    </citation>
    <scope>NUCLEOTIDE SEQUENCE</scope>
</reference>
<accession>A0A0F9RTS4</accession>
<comment type="caution">
    <text evidence="2">The sequence shown here is derived from an EMBL/GenBank/DDBJ whole genome shotgun (WGS) entry which is preliminary data.</text>
</comment>
<organism evidence="2">
    <name type="scientific">marine sediment metagenome</name>
    <dbReference type="NCBI Taxonomy" id="412755"/>
    <lineage>
        <taxon>unclassified sequences</taxon>
        <taxon>metagenomes</taxon>
        <taxon>ecological metagenomes</taxon>
    </lineage>
</organism>
<protein>
    <submittedName>
        <fullName evidence="2">Uncharacterized protein</fullName>
    </submittedName>
</protein>
<evidence type="ECO:0000256" key="1">
    <source>
        <dbReference type="SAM" id="Phobius"/>
    </source>
</evidence>
<feature type="transmembrane region" description="Helical" evidence="1">
    <location>
        <begin position="7"/>
        <end position="28"/>
    </location>
</feature>
<keyword evidence="1" id="KW-0812">Transmembrane</keyword>